<dbReference type="AlphaFoldDB" id="A0AAU9VXT7"/>
<reference evidence="1 2" key="1">
    <citation type="submission" date="2022-05" db="EMBL/GenBank/DDBJ databases">
        <authorList>
            <consortium name="Genoscope - CEA"/>
            <person name="William W."/>
        </authorList>
    </citation>
    <scope>NUCLEOTIDE SEQUENCE [LARGE SCALE GENOMIC DNA]</scope>
</reference>
<gene>
    <name evidence="1" type="ORF">PMEA_00026058</name>
</gene>
<dbReference type="Proteomes" id="UP001159428">
    <property type="component" value="Unassembled WGS sequence"/>
</dbReference>
<name>A0AAU9VXT7_9CNID</name>
<protein>
    <submittedName>
        <fullName evidence="1">Uncharacterized protein</fullName>
    </submittedName>
</protein>
<dbReference type="EMBL" id="CALNXJ010000005">
    <property type="protein sequence ID" value="CAH3040494.1"/>
    <property type="molecule type" value="Genomic_DNA"/>
</dbReference>
<accession>A0AAU9VXT7</accession>
<organism evidence="1 2">
    <name type="scientific">Pocillopora meandrina</name>
    <dbReference type="NCBI Taxonomy" id="46732"/>
    <lineage>
        <taxon>Eukaryota</taxon>
        <taxon>Metazoa</taxon>
        <taxon>Cnidaria</taxon>
        <taxon>Anthozoa</taxon>
        <taxon>Hexacorallia</taxon>
        <taxon>Scleractinia</taxon>
        <taxon>Astrocoeniina</taxon>
        <taxon>Pocilloporidae</taxon>
        <taxon>Pocillopora</taxon>
    </lineage>
</organism>
<comment type="caution">
    <text evidence="1">The sequence shown here is derived from an EMBL/GenBank/DDBJ whole genome shotgun (WGS) entry which is preliminary data.</text>
</comment>
<proteinExistence type="predicted"/>
<evidence type="ECO:0000313" key="2">
    <source>
        <dbReference type="Proteomes" id="UP001159428"/>
    </source>
</evidence>
<sequence>MEIYIRVSSGQRRPEYIFKLMSDSVSRQIFGEGLGNLLIYDVWFVLFAVRDSRFSCQQRLKESARKGYLTKLK</sequence>
<keyword evidence="2" id="KW-1185">Reference proteome</keyword>
<evidence type="ECO:0000313" key="1">
    <source>
        <dbReference type="EMBL" id="CAH3040494.1"/>
    </source>
</evidence>